<reference evidence="3 4" key="2">
    <citation type="submission" date="2018-11" db="EMBL/GenBank/DDBJ databases">
        <authorList>
            <consortium name="Pathogen Informatics"/>
        </authorList>
    </citation>
    <scope>NUCLEOTIDE SEQUENCE [LARGE SCALE GENOMIC DNA]</scope>
</reference>
<dbReference type="SUPFAM" id="SSF47819">
    <property type="entry name" value="HRDC-like"/>
    <property type="match status" value="1"/>
</dbReference>
<sequence length="328" mass="37920">MPRTYSDLLQIDGMTARKAERYGAQIMCMLKEYWNELDAREENEIKQQLNHMNTNKDVVGGFRDIEIDGTVATTSGKDRKRGFNESQTSSSSRSSTRSRHGWRRISTSRTAKASTNPSLFPNLYSKILKTGLFYWFDPDTSSVEQLEVGEAVADNGSRNTAAESLRMQRLHKMLDLTRFVHQLEELLTQPIKVPGTSILPYPGSPIKVRHNVASMFSVRSLWATDEERKVAVSQLYNFKTLRKRKWIQKILLEESDSDSDGEFPFTLNDLHTILKLHRRRRKLQKTYHINVLNSQYTYYGAGLLSNYDSFPEHQDRIKEKYGLKPKQS</sequence>
<accession>A0A183H5V3</accession>
<dbReference type="WBParaSite" id="OFLC_0000286301-mRNA-1">
    <property type="protein sequence ID" value="OFLC_0000286301-mRNA-1"/>
    <property type="gene ID" value="OFLC_0000286301"/>
</dbReference>
<proteinExistence type="predicted"/>
<dbReference type="Gene3D" id="1.10.150.80">
    <property type="entry name" value="HRDC domain"/>
    <property type="match status" value="1"/>
</dbReference>
<dbReference type="InterPro" id="IPR010997">
    <property type="entry name" value="HRDC-like_sf"/>
</dbReference>
<evidence type="ECO:0000313" key="3">
    <source>
        <dbReference type="EMBL" id="VDO34471.1"/>
    </source>
</evidence>
<dbReference type="InterPro" id="IPR044876">
    <property type="entry name" value="HRDC_dom_sf"/>
</dbReference>
<dbReference type="EMBL" id="UZAJ01001754">
    <property type="protein sequence ID" value="VDO34471.1"/>
    <property type="molecule type" value="Genomic_DNA"/>
</dbReference>
<name>A0A183H5V3_9BILA</name>
<evidence type="ECO:0000259" key="2">
    <source>
        <dbReference type="PROSITE" id="PS50967"/>
    </source>
</evidence>
<keyword evidence="4" id="KW-1185">Reference proteome</keyword>
<evidence type="ECO:0000313" key="4">
    <source>
        <dbReference type="Proteomes" id="UP000267606"/>
    </source>
</evidence>
<evidence type="ECO:0000256" key="1">
    <source>
        <dbReference type="SAM" id="MobiDB-lite"/>
    </source>
</evidence>
<feature type="domain" description="HRDC" evidence="2">
    <location>
        <begin position="1"/>
        <end position="40"/>
    </location>
</feature>
<evidence type="ECO:0000313" key="5">
    <source>
        <dbReference type="WBParaSite" id="OFLC_0000286301-mRNA-1"/>
    </source>
</evidence>
<organism evidence="5">
    <name type="scientific">Onchocerca flexuosa</name>
    <dbReference type="NCBI Taxonomy" id="387005"/>
    <lineage>
        <taxon>Eukaryota</taxon>
        <taxon>Metazoa</taxon>
        <taxon>Ecdysozoa</taxon>
        <taxon>Nematoda</taxon>
        <taxon>Chromadorea</taxon>
        <taxon>Rhabditida</taxon>
        <taxon>Spirurina</taxon>
        <taxon>Spiruromorpha</taxon>
        <taxon>Filarioidea</taxon>
        <taxon>Onchocercidae</taxon>
        <taxon>Onchocerca</taxon>
    </lineage>
</organism>
<dbReference type="GO" id="GO:0000166">
    <property type="term" value="F:nucleotide binding"/>
    <property type="evidence" value="ECO:0007669"/>
    <property type="project" value="InterPro"/>
</dbReference>
<dbReference type="STRING" id="387005.A0A183H5V3"/>
<dbReference type="PROSITE" id="PS50967">
    <property type="entry name" value="HRDC"/>
    <property type="match status" value="1"/>
</dbReference>
<feature type="region of interest" description="Disordered" evidence="1">
    <location>
        <begin position="73"/>
        <end position="113"/>
    </location>
</feature>
<dbReference type="InterPro" id="IPR002121">
    <property type="entry name" value="HRDC_dom"/>
</dbReference>
<gene>
    <name evidence="3" type="ORF">OFLC_LOCUS2864</name>
</gene>
<protein>
    <submittedName>
        <fullName evidence="5">HRDC domain-containing protein</fullName>
    </submittedName>
</protein>
<feature type="compositionally biased region" description="Low complexity" evidence="1">
    <location>
        <begin position="86"/>
        <end position="95"/>
    </location>
</feature>
<dbReference type="GO" id="GO:0003676">
    <property type="term" value="F:nucleic acid binding"/>
    <property type="evidence" value="ECO:0007669"/>
    <property type="project" value="InterPro"/>
</dbReference>
<dbReference type="Proteomes" id="UP000267606">
    <property type="component" value="Unassembled WGS sequence"/>
</dbReference>
<dbReference type="AlphaFoldDB" id="A0A183H5V3"/>
<reference evidence="5" key="1">
    <citation type="submission" date="2016-06" db="UniProtKB">
        <authorList>
            <consortium name="WormBaseParasite"/>
        </authorList>
    </citation>
    <scope>IDENTIFICATION</scope>
</reference>